<evidence type="ECO:0000313" key="1">
    <source>
        <dbReference type="EMBL" id="AXB06579.1"/>
    </source>
</evidence>
<proteinExistence type="predicted"/>
<accession>A0A3S5WXL2</accession>
<name>A0A3S5WXL2_AERCA</name>
<evidence type="ECO:0000313" key="2">
    <source>
        <dbReference type="Proteomes" id="UP000266778"/>
    </source>
</evidence>
<organism evidence="1 2">
    <name type="scientific">Aeromonas caviae</name>
    <name type="common">Aeromonas punctata</name>
    <dbReference type="NCBI Taxonomy" id="648"/>
    <lineage>
        <taxon>Bacteria</taxon>
        <taxon>Pseudomonadati</taxon>
        <taxon>Pseudomonadota</taxon>
        <taxon>Gammaproteobacteria</taxon>
        <taxon>Aeromonadales</taxon>
        <taxon>Aeromonadaceae</taxon>
        <taxon>Aeromonas</taxon>
    </lineage>
</organism>
<gene>
    <name evidence="1" type="ORF">C1C91_17755</name>
</gene>
<dbReference type="Proteomes" id="UP000266778">
    <property type="component" value="Chromosome"/>
</dbReference>
<sequence>MKKIAGKVEGIVEVDRFNLHELSAALRHFSEAAEQLNDALTLNGINQRKQADQDKTSME</sequence>
<dbReference type="EMBL" id="CP025706">
    <property type="protein sequence ID" value="AXB06579.1"/>
    <property type="molecule type" value="Genomic_DNA"/>
</dbReference>
<dbReference type="AlphaFoldDB" id="A0A3S5WXL2"/>
<dbReference type="RefSeq" id="WP_119197638.1">
    <property type="nucleotide sequence ID" value="NZ_JAPEEB010000092.1"/>
</dbReference>
<reference evidence="1" key="1">
    <citation type="journal article" date="2019" name="J Environ">
        <title>Genetic characterization and potential molecular dissemination mechanism of tet (31) gene in Aeromonas caviae from an oxytetracycline wastewater treatment system.</title>
        <authorList>
            <person name="Shi Y."/>
            <person name="Tian Z."/>
            <person name="Leclercq S.O."/>
            <person name="Zhang H."/>
            <person name="Yang M."/>
            <person name="Zhang Y."/>
        </authorList>
    </citation>
    <scope>NUCLEOTIDE SEQUENCE</scope>
    <source>
        <strain evidence="1">T25-39</strain>
    </source>
</reference>
<protein>
    <submittedName>
        <fullName evidence="1">Uncharacterized protein</fullName>
    </submittedName>
</protein>